<sequence>MVWGAGSIDEAGTSGYDTTSLFWEAASEGNLELLKQCAAELHTGGRLVETFARVRDDRGRTALHVAAAAGKRDICVYLIEEIDVGVDFIDDKCRSPLHYAVLHNRFGTAVYLLSVGACSSLCDYRAYTPLHYAAEIGHVPMLRLLIAVGAGIDLVSDYGTPLQRAIAYRRKDAVEVLLDYEADPDFAACEFFTPLLCSIFANSFDCLEVLLKAGADPNISGGGMNCMTPLGQAAANGATRLVDCLLSFGADPDAVDNSGLTPLEWAVLNRHDEALRILFPVTAQISYYPEWSISGIMNHIHPEEATTHGSFRAG</sequence>
<feature type="repeat" description="ANK" evidence="1">
    <location>
        <begin position="58"/>
        <end position="91"/>
    </location>
</feature>
<dbReference type="SMART" id="SM00248">
    <property type="entry name" value="ANK"/>
    <property type="match status" value="7"/>
</dbReference>
<dbReference type="RefSeq" id="XP_011080290.1">
    <property type="nucleotide sequence ID" value="XM_011081988.2"/>
</dbReference>
<reference evidence="3" key="1">
    <citation type="submission" date="2025-08" db="UniProtKB">
        <authorList>
            <consortium name="RefSeq"/>
        </authorList>
    </citation>
    <scope>IDENTIFICATION</scope>
</reference>
<keyword evidence="1" id="KW-0040">ANK repeat</keyword>
<dbReference type="InterPro" id="IPR051616">
    <property type="entry name" value="Cul2-RING_E3_ligase_SR"/>
</dbReference>
<name>A0A6I9TCG3_SESIN</name>
<gene>
    <name evidence="3" type="primary">LOC105163577</name>
</gene>
<dbReference type="OrthoDB" id="412869at2759"/>
<dbReference type="AlphaFoldDB" id="A0A6I9TCG3"/>
<dbReference type="Gene3D" id="1.25.40.20">
    <property type="entry name" value="Ankyrin repeat-containing domain"/>
    <property type="match status" value="2"/>
</dbReference>
<protein>
    <submittedName>
        <fullName evidence="3">Ankyrin repeat, PH and SEC7 domain containing protein secG-like isoform X2</fullName>
    </submittedName>
</protein>
<proteinExistence type="predicted"/>
<dbReference type="PRINTS" id="PR01415">
    <property type="entry name" value="ANKYRIN"/>
</dbReference>
<feature type="repeat" description="ANK" evidence="1">
    <location>
        <begin position="225"/>
        <end position="257"/>
    </location>
</feature>
<feature type="repeat" description="ANK" evidence="1">
    <location>
        <begin position="125"/>
        <end position="157"/>
    </location>
</feature>
<dbReference type="InterPro" id="IPR002110">
    <property type="entry name" value="Ankyrin_rpt"/>
</dbReference>
<evidence type="ECO:0000313" key="3">
    <source>
        <dbReference type="RefSeq" id="XP_011080290.1"/>
    </source>
</evidence>
<dbReference type="KEGG" id="sind:105163577"/>
<dbReference type="SUPFAM" id="SSF48403">
    <property type="entry name" value="Ankyrin repeat"/>
    <property type="match status" value="1"/>
</dbReference>
<dbReference type="PROSITE" id="PS50088">
    <property type="entry name" value="ANK_REPEAT"/>
    <property type="match status" value="3"/>
</dbReference>
<dbReference type="GeneID" id="105163577"/>
<evidence type="ECO:0000313" key="2">
    <source>
        <dbReference type="Proteomes" id="UP000504604"/>
    </source>
</evidence>
<dbReference type="Proteomes" id="UP000504604">
    <property type="component" value="Linkage group LG6"/>
</dbReference>
<dbReference type="PANTHER" id="PTHR46224">
    <property type="entry name" value="ANKYRIN REPEAT FAMILY PROTEIN"/>
    <property type="match status" value="1"/>
</dbReference>
<organism evidence="2 3">
    <name type="scientific">Sesamum indicum</name>
    <name type="common">Oriental sesame</name>
    <name type="synonym">Sesamum orientale</name>
    <dbReference type="NCBI Taxonomy" id="4182"/>
    <lineage>
        <taxon>Eukaryota</taxon>
        <taxon>Viridiplantae</taxon>
        <taxon>Streptophyta</taxon>
        <taxon>Embryophyta</taxon>
        <taxon>Tracheophyta</taxon>
        <taxon>Spermatophyta</taxon>
        <taxon>Magnoliopsida</taxon>
        <taxon>eudicotyledons</taxon>
        <taxon>Gunneridae</taxon>
        <taxon>Pentapetalae</taxon>
        <taxon>asterids</taxon>
        <taxon>lamiids</taxon>
        <taxon>Lamiales</taxon>
        <taxon>Pedaliaceae</taxon>
        <taxon>Sesamum</taxon>
    </lineage>
</organism>
<dbReference type="InterPro" id="IPR036770">
    <property type="entry name" value="Ankyrin_rpt-contain_sf"/>
</dbReference>
<accession>A0A6I9TCG3</accession>
<evidence type="ECO:0000256" key="1">
    <source>
        <dbReference type="PROSITE-ProRule" id="PRU00023"/>
    </source>
</evidence>
<dbReference type="PROSITE" id="PS50297">
    <property type="entry name" value="ANK_REP_REGION"/>
    <property type="match status" value="3"/>
</dbReference>
<dbReference type="Pfam" id="PF12796">
    <property type="entry name" value="Ank_2"/>
    <property type="match status" value="3"/>
</dbReference>
<dbReference type="InParanoid" id="A0A6I9TCG3"/>
<dbReference type="PANTHER" id="PTHR46224:SF67">
    <property type="entry name" value="HSP70-HSP90 ORGANIZING PROTEIN 3-LIKE"/>
    <property type="match status" value="1"/>
</dbReference>
<keyword evidence="2" id="KW-1185">Reference proteome</keyword>